<proteinExistence type="predicted"/>
<dbReference type="AlphaFoldDB" id="A0A934MH94"/>
<name>A0A934MH94_9HYPH</name>
<accession>A0A934MH94</accession>
<comment type="caution">
    <text evidence="1">The sequence shown here is derived from an EMBL/GenBank/DDBJ whole genome shotgun (WGS) entry which is preliminary data.</text>
</comment>
<gene>
    <name evidence="1" type="ORF">JCR33_13475</name>
</gene>
<dbReference type="EMBL" id="JAEKJA010000010">
    <property type="protein sequence ID" value="MBJ3776710.1"/>
    <property type="molecule type" value="Genomic_DNA"/>
</dbReference>
<evidence type="ECO:0000313" key="1">
    <source>
        <dbReference type="EMBL" id="MBJ3776710.1"/>
    </source>
</evidence>
<organism evidence="1 2">
    <name type="scientific">Acuticoccus mangrovi</name>
    <dbReference type="NCBI Taxonomy" id="2796142"/>
    <lineage>
        <taxon>Bacteria</taxon>
        <taxon>Pseudomonadati</taxon>
        <taxon>Pseudomonadota</taxon>
        <taxon>Alphaproteobacteria</taxon>
        <taxon>Hyphomicrobiales</taxon>
        <taxon>Amorphaceae</taxon>
        <taxon>Acuticoccus</taxon>
    </lineage>
</organism>
<dbReference type="Proteomes" id="UP000609531">
    <property type="component" value="Unassembled WGS sequence"/>
</dbReference>
<evidence type="ECO:0000313" key="2">
    <source>
        <dbReference type="Proteomes" id="UP000609531"/>
    </source>
</evidence>
<reference evidence="1" key="1">
    <citation type="submission" date="2020-12" db="EMBL/GenBank/DDBJ databases">
        <title>Bacterial taxonomy.</title>
        <authorList>
            <person name="Pan X."/>
        </authorList>
    </citation>
    <scope>NUCLEOTIDE SEQUENCE</scope>
    <source>
        <strain evidence="1">B2012</strain>
    </source>
</reference>
<sequence>MHAVDKVKDSRQLARSLEALRAQSNPSARDLVALLQVAVEGGNGTVARAAFDLRDQWGRKRGRALPPHVAALGIRAYHLAGRFREARELFGVSRAADPAFPHWDTLARLLETEPQPDRLASLNAVLDGGDTAAARAMVEDWITSEAPDWTAVAVASHRLEDPVTVLLAEDGLGLDLWQRGFVDVMPRPLVDACISARFRLGFLREAADLSASMAAREPAVVVWQVRRCSALLKVGDLAKAYDVASALWSTGKPAGVVALAQCLVGIGDLDRLDDLLAEAEAGWRWANKTPLRRAQFLGRTARGDFAGASELAADGDVIELVRRRVQAARDASDTRALNALLDQMLVWQQTPERHGDLRVVGPVVLHAHHQILKSWPRIEPLANWLSTVPGLLPRSVERLAATLDQCGRTTESMALLRSALDVYPRSPDLWLALVASEQQASLDDQAAKTRQAMREALPTRVYLHSLALANPKLWNVDEVSTIFEYITSYKSPYLLDKISKGLRFARIDLGTLDNLTKIDGVSPEICAILEMLQAQARDYELLEDATAAPVPFEAFRINRNIGRQRVAAALAAVRCVRPGPLTDATVYRATCLKLLDAMRDQFPDILIDTADSYAEALDLARFILRRIRSKTPTSVLRLGDGEGSFLPPAPEIAAEIGRSRDKVLSVWWGERRPEPEILEQMAADHLAAVHGATVVGVIPAWRFVDTSSTNVVSMGIYNCLAYVVAQPPQALITSAHLHHDLHAWNLWREIFAETRTVSWISCHDMHDYLARTWGIATRKGVEIPGEDSYFGKFGRYGDGRNGDDSLFDRHDEVRAALDPEPGEVWLVAAGFLGKIYCEDIRRRGGIALDIGSLADHWMGYATRVDPLEDPIGVNLTNALITDHGMPEPDEIQRILGPSDRVHSSRTGRYNIADLVPAPTHPPGRRHLIQIVGHPRCASGFMAAAFAAHGLEIGHERLLRDGISSWMSVVRDDAVPYGDGVPPGTSFEHTLVHGRDPLEAIGSIMLENAVETSFDFRRQHILRARGDDIASYTTALERAVASYVGWYEIAFAIPGVLTICVEDSANAVPAILAKIGRTPQQDIGLDPPLFDEFEAGEDDDDQSSANVEHVRRLNTSARKFAREKPSVTAADLAAIDGGLRDRLAVICRRFGYREP</sequence>
<dbReference type="RefSeq" id="WP_198882602.1">
    <property type="nucleotide sequence ID" value="NZ_JAEKJA010000010.1"/>
</dbReference>
<keyword evidence="2" id="KW-1185">Reference proteome</keyword>
<protein>
    <submittedName>
        <fullName evidence="1">Uncharacterized protein</fullName>
    </submittedName>
</protein>